<name>A0A4Y9YA28_9AGAM</name>
<dbReference type="OrthoDB" id="10069995at2759"/>
<dbReference type="Pfam" id="PF21294">
    <property type="entry name" value="Polysacc_lyase_14"/>
    <property type="match status" value="2"/>
</dbReference>
<keyword evidence="2" id="KW-0732">Signal</keyword>
<feature type="compositionally biased region" description="Low complexity" evidence="1">
    <location>
        <begin position="28"/>
        <end position="41"/>
    </location>
</feature>
<evidence type="ECO:0000259" key="3">
    <source>
        <dbReference type="Pfam" id="PF21294"/>
    </source>
</evidence>
<feature type="signal peptide" evidence="2">
    <location>
        <begin position="1"/>
        <end position="19"/>
    </location>
</feature>
<protein>
    <recommendedName>
        <fullName evidence="3">Polysaccharide lyase 14 domain-containing protein</fullName>
    </recommendedName>
</protein>
<proteinExistence type="predicted"/>
<feature type="chain" id="PRO_5021324375" description="Polysaccharide lyase 14 domain-containing protein" evidence="2">
    <location>
        <begin position="20"/>
        <end position="531"/>
    </location>
</feature>
<gene>
    <name evidence="4" type="ORF">EVG20_g8443</name>
</gene>
<dbReference type="InterPro" id="IPR048958">
    <property type="entry name" value="Polysacc_lyase_14"/>
</dbReference>
<feature type="domain" description="Polysaccharide lyase 14" evidence="3">
    <location>
        <begin position="182"/>
        <end position="357"/>
    </location>
</feature>
<organism evidence="4 5">
    <name type="scientific">Dentipellis fragilis</name>
    <dbReference type="NCBI Taxonomy" id="205917"/>
    <lineage>
        <taxon>Eukaryota</taxon>
        <taxon>Fungi</taxon>
        <taxon>Dikarya</taxon>
        <taxon>Basidiomycota</taxon>
        <taxon>Agaricomycotina</taxon>
        <taxon>Agaricomycetes</taxon>
        <taxon>Russulales</taxon>
        <taxon>Hericiaceae</taxon>
        <taxon>Dentipellis</taxon>
    </lineage>
</organism>
<dbReference type="EMBL" id="SEOQ01000732">
    <property type="protein sequence ID" value="TFY57689.1"/>
    <property type="molecule type" value="Genomic_DNA"/>
</dbReference>
<feature type="domain" description="Polysaccharide lyase 14" evidence="3">
    <location>
        <begin position="491"/>
        <end position="523"/>
    </location>
</feature>
<evidence type="ECO:0000256" key="1">
    <source>
        <dbReference type="SAM" id="MobiDB-lite"/>
    </source>
</evidence>
<keyword evidence="5" id="KW-1185">Reference proteome</keyword>
<evidence type="ECO:0000313" key="4">
    <source>
        <dbReference type="EMBL" id="TFY57689.1"/>
    </source>
</evidence>
<feature type="compositionally biased region" description="Low complexity" evidence="1">
    <location>
        <begin position="89"/>
        <end position="120"/>
    </location>
</feature>
<reference evidence="4 5" key="1">
    <citation type="submission" date="2019-02" db="EMBL/GenBank/DDBJ databases">
        <title>Genome sequencing of the rare red list fungi Dentipellis fragilis.</title>
        <authorList>
            <person name="Buettner E."/>
            <person name="Kellner H."/>
        </authorList>
    </citation>
    <scope>NUCLEOTIDE SEQUENCE [LARGE SCALE GENOMIC DNA]</scope>
    <source>
        <strain evidence="4 5">DSM 105465</strain>
    </source>
</reference>
<dbReference type="Proteomes" id="UP000298327">
    <property type="component" value="Unassembled WGS sequence"/>
</dbReference>
<feature type="region of interest" description="Disordered" evidence="1">
    <location>
        <begin position="89"/>
        <end position="133"/>
    </location>
</feature>
<accession>A0A4Y9YA28</accession>
<dbReference type="PANTHER" id="PTHR40124:SF1">
    <property type="entry name" value="DISAGGREGATASE RELATED REPEAT PROTEIN"/>
    <property type="match status" value="1"/>
</dbReference>
<dbReference type="Gene3D" id="2.60.120.200">
    <property type="match status" value="2"/>
</dbReference>
<comment type="caution">
    <text evidence="4">The sequence shown here is derived from an EMBL/GenBank/DDBJ whole genome shotgun (WGS) entry which is preliminary data.</text>
</comment>
<feature type="region of interest" description="Disordered" evidence="1">
    <location>
        <begin position="351"/>
        <end position="382"/>
    </location>
</feature>
<dbReference type="AlphaFoldDB" id="A0A4Y9YA28"/>
<evidence type="ECO:0000256" key="2">
    <source>
        <dbReference type="SAM" id="SignalP"/>
    </source>
</evidence>
<dbReference type="STRING" id="205917.A0A4Y9YA28"/>
<feature type="region of interest" description="Disordered" evidence="1">
    <location>
        <begin position="27"/>
        <end position="62"/>
    </location>
</feature>
<dbReference type="PANTHER" id="PTHR40124">
    <property type="match status" value="1"/>
</dbReference>
<sequence length="531" mass="55662">MLVRVATLSAAFQVSLVLCFPLDPAAPSQTSWTDQSSTSTTNSGEPSGASGPPLPSIVDGPILFPIPSSTSDAASSTFAASSSAESSVVSSSLSTIPTTTPETTRTTLTGTSESPTDTTADSARSKTSWAAPPRMTDLSDWKVTKFASGEQNLKIVNGIPASARNDVQPTSSASEDYYTMASSPALLQLFYPNGSINPAGRPQGGSDFYASPIDVSNAFSVTLQYDVFFPADFDWVLGGKLPGLYGGHDGCSGGDDAFNCFSTRLMWRQNGAGEMYLYAPKNKQTKSTCSLPPQSVCESSYGLSLARGSFHFKPGAWTHVKQTITLNTPGQQDGGLYLEVNGKPVINQKDVYYRGSSTPPPSSNTPTTGIPVDDDPTSPDDGDLLSPVLGGLLGNATIFDIGQSEGLLSVGEVDEDYVGSASTSVTSSEPASQPTPATATVTDTRTVTSVTVTQLDIIEPTGIVDGVLVPSEPEGVTAEGQNYAKASSPEIIGFSGIFFSTFFGGHDPQYATPKDQYTWFKGFTLKINKSN</sequence>
<evidence type="ECO:0000313" key="5">
    <source>
        <dbReference type="Proteomes" id="UP000298327"/>
    </source>
</evidence>
<feature type="compositionally biased region" description="Acidic residues" evidence="1">
    <location>
        <begin position="372"/>
        <end position="382"/>
    </location>
</feature>